<organism evidence="1 2">
    <name type="scientific">Zalaria obscura</name>
    <dbReference type="NCBI Taxonomy" id="2024903"/>
    <lineage>
        <taxon>Eukaryota</taxon>
        <taxon>Fungi</taxon>
        <taxon>Dikarya</taxon>
        <taxon>Ascomycota</taxon>
        <taxon>Pezizomycotina</taxon>
        <taxon>Dothideomycetes</taxon>
        <taxon>Dothideomycetidae</taxon>
        <taxon>Dothideales</taxon>
        <taxon>Zalariaceae</taxon>
        <taxon>Zalaria</taxon>
    </lineage>
</organism>
<name>A0ACC3SIG1_9PEZI</name>
<dbReference type="EMBL" id="JAMKPW020000010">
    <property type="protein sequence ID" value="KAK8214873.1"/>
    <property type="molecule type" value="Genomic_DNA"/>
</dbReference>
<evidence type="ECO:0000313" key="1">
    <source>
        <dbReference type="EMBL" id="KAK8214873.1"/>
    </source>
</evidence>
<keyword evidence="2" id="KW-1185">Reference proteome</keyword>
<evidence type="ECO:0000313" key="2">
    <source>
        <dbReference type="Proteomes" id="UP001320706"/>
    </source>
</evidence>
<dbReference type="Proteomes" id="UP001320706">
    <property type="component" value="Unassembled WGS sequence"/>
</dbReference>
<gene>
    <name evidence="1" type="ORF">M8818_002456</name>
</gene>
<protein>
    <submittedName>
        <fullName evidence="1">Uncharacterized protein</fullName>
    </submittedName>
</protein>
<reference evidence="1" key="1">
    <citation type="submission" date="2024-02" db="EMBL/GenBank/DDBJ databases">
        <title>Metagenome Assembled Genome of Zalaria obscura JY119.</title>
        <authorList>
            <person name="Vighnesh L."/>
            <person name="Jagadeeshwari U."/>
            <person name="Venkata Ramana C."/>
            <person name="Sasikala C."/>
        </authorList>
    </citation>
    <scope>NUCLEOTIDE SEQUENCE</scope>
    <source>
        <strain evidence="1">JY119</strain>
    </source>
</reference>
<comment type="caution">
    <text evidence="1">The sequence shown here is derived from an EMBL/GenBank/DDBJ whole genome shotgun (WGS) entry which is preliminary data.</text>
</comment>
<proteinExistence type="predicted"/>
<accession>A0ACC3SIG1</accession>
<sequence>MSRHGPAIQNDALVKHIHEKGGRHESRHAIVSLLCKKPVTLHATGQDTDPAEHTRVDFDIHNIFTLAPTKNKRPQPLRYIHVKHRMRTGDQQLERLLHSPTGLNPASRVRKPAMDQQDSNPHPAELKKGNMHPKWLSHLLHPRKHKNHELYPHGQAVLTEIAAPPPVQNRDEAPLYRHDNLEEVLSNAPTDPPSQSSGIVRDQPGPSYPKNVHGSRDYAGTIGCDIGLTSFYDFCSTQANRLIA</sequence>